<dbReference type="Pfam" id="PF13568">
    <property type="entry name" value="OMP_b-brl_2"/>
    <property type="match status" value="1"/>
</dbReference>
<sequence>MAFLHSLPASPRAGLKGLVRAARKPVRALIAALVVHAAWPAGVPAAAGGPDGGAFAGVSWGIKGGGGLAQHQGVEPRDSEYAVASAARSGPAVGLFLHLSVTRRFALQQELLYARKGSRQDIGVKIMDIPTTLHVSYDMDYLEIPVLLRYAWLIDAGFDLYSLAGFGFALKVRDRYRLSGLVSDGVESIPLRADSDMSEVDLFDFALAYGVGVEMPLRGLRLLVEYRFDLGLQRLPLPTYAFVPFGDEEFLVDNEPVGLRNQAHMLLLGIRFGEVIR</sequence>
<name>A0A937X7D6_UNCEI</name>
<dbReference type="Proteomes" id="UP000748308">
    <property type="component" value="Unassembled WGS sequence"/>
</dbReference>
<dbReference type="AlphaFoldDB" id="A0A937X7D6"/>
<feature type="domain" description="Outer membrane protein beta-barrel" evidence="1">
    <location>
        <begin position="58"/>
        <end position="233"/>
    </location>
</feature>
<dbReference type="InterPro" id="IPR011250">
    <property type="entry name" value="OMP/PagP_B-barrel"/>
</dbReference>
<evidence type="ECO:0000259" key="1">
    <source>
        <dbReference type="Pfam" id="PF13568"/>
    </source>
</evidence>
<dbReference type="SUPFAM" id="SSF56925">
    <property type="entry name" value="OMPA-like"/>
    <property type="match status" value="1"/>
</dbReference>
<reference evidence="2" key="1">
    <citation type="submission" date="2019-03" db="EMBL/GenBank/DDBJ databases">
        <title>Lake Tanganyika Metagenome-Assembled Genomes (MAGs).</title>
        <authorList>
            <person name="Tran P."/>
        </authorList>
    </citation>
    <scope>NUCLEOTIDE SEQUENCE</scope>
    <source>
        <strain evidence="2">M_DeepCast_400m_m2_100</strain>
    </source>
</reference>
<accession>A0A937X7D6</accession>
<comment type="caution">
    <text evidence="2">The sequence shown here is derived from an EMBL/GenBank/DDBJ whole genome shotgun (WGS) entry which is preliminary data.</text>
</comment>
<gene>
    <name evidence="2" type="ORF">FJY75_04180</name>
</gene>
<evidence type="ECO:0000313" key="3">
    <source>
        <dbReference type="Proteomes" id="UP000748308"/>
    </source>
</evidence>
<proteinExistence type="predicted"/>
<dbReference type="EMBL" id="VGIY01000068">
    <property type="protein sequence ID" value="MBM3317031.1"/>
    <property type="molecule type" value="Genomic_DNA"/>
</dbReference>
<dbReference type="InterPro" id="IPR025665">
    <property type="entry name" value="Beta-barrel_OMP_2"/>
</dbReference>
<organism evidence="2 3">
    <name type="scientific">Eiseniibacteriota bacterium</name>
    <dbReference type="NCBI Taxonomy" id="2212470"/>
    <lineage>
        <taxon>Bacteria</taxon>
        <taxon>Candidatus Eiseniibacteriota</taxon>
    </lineage>
</organism>
<evidence type="ECO:0000313" key="2">
    <source>
        <dbReference type="EMBL" id="MBM3317031.1"/>
    </source>
</evidence>
<protein>
    <submittedName>
        <fullName evidence="2">PorT family protein</fullName>
    </submittedName>
</protein>